<accession>A0AAD4CVB8</accession>
<evidence type="ECO:0000313" key="2">
    <source>
        <dbReference type="Proteomes" id="UP001194746"/>
    </source>
</evidence>
<proteinExistence type="predicted"/>
<dbReference type="Proteomes" id="UP001194746">
    <property type="component" value="Unassembled WGS sequence"/>
</dbReference>
<comment type="caution">
    <text evidence="1">The sequence shown here is derived from an EMBL/GenBank/DDBJ whole genome shotgun (WGS) entry which is preliminary data.</text>
</comment>
<dbReference type="EMBL" id="VCAU01000008">
    <property type="protein sequence ID" value="KAF9893226.1"/>
    <property type="molecule type" value="Genomic_DNA"/>
</dbReference>
<reference evidence="1" key="1">
    <citation type="journal article" date="2019" name="Beilstein J. Org. Chem.">
        <title>Nanangenines: drimane sesquiterpenoids as the dominant metabolite cohort of a novel Australian fungus, Aspergillus nanangensis.</title>
        <authorList>
            <person name="Lacey H.J."/>
            <person name="Gilchrist C.L.M."/>
            <person name="Crombie A."/>
            <person name="Kalaitzis J.A."/>
            <person name="Vuong D."/>
            <person name="Rutledge P.J."/>
            <person name="Turner P."/>
            <person name="Pitt J.I."/>
            <person name="Lacey E."/>
            <person name="Chooi Y.H."/>
            <person name="Piggott A.M."/>
        </authorList>
    </citation>
    <scope>NUCLEOTIDE SEQUENCE</scope>
    <source>
        <strain evidence="1">MST-FP2251</strain>
    </source>
</reference>
<name>A0AAD4CVB8_ASPNN</name>
<reference evidence="1" key="2">
    <citation type="submission" date="2020-02" db="EMBL/GenBank/DDBJ databases">
        <authorList>
            <person name="Gilchrist C.L.M."/>
            <person name="Chooi Y.-H."/>
        </authorList>
    </citation>
    <scope>NUCLEOTIDE SEQUENCE</scope>
    <source>
        <strain evidence="1">MST-FP2251</strain>
    </source>
</reference>
<evidence type="ECO:0000313" key="1">
    <source>
        <dbReference type="EMBL" id="KAF9893226.1"/>
    </source>
</evidence>
<gene>
    <name evidence="1" type="ORF">FE257_011649</name>
</gene>
<keyword evidence="2" id="KW-1185">Reference proteome</keyword>
<organism evidence="1 2">
    <name type="scientific">Aspergillus nanangensis</name>
    <dbReference type="NCBI Taxonomy" id="2582783"/>
    <lineage>
        <taxon>Eukaryota</taxon>
        <taxon>Fungi</taxon>
        <taxon>Dikarya</taxon>
        <taxon>Ascomycota</taxon>
        <taxon>Pezizomycotina</taxon>
        <taxon>Eurotiomycetes</taxon>
        <taxon>Eurotiomycetidae</taxon>
        <taxon>Eurotiales</taxon>
        <taxon>Aspergillaceae</taxon>
        <taxon>Aspergillus</taxon>
        <taxon>Aspergillus subgen. Circumdati</taxon>
    </lineage>
</organism>
<sequence length="126" mass="14176">MNTTNYTLEQARCAGHSGMPELPYPNFCAISIWQQELNLTFENDPYTILKTCCPTDQYTYFGDDNCFAYCNATKETQSGLETCLKSPRLRDLLCKGEENSASTIGAMRSLTSYLVLVVAFTALWQL</sequence>
<dbReference type="AlphaFoldDB" id="A0AAD4CVB8"/>
<protein>
    <submittedName>
        <fullName evidence="1">Uncharacterized protein</fullName>
    </submittedName>
</protein>